<dbReference type="STRING" id="643867.Ftrac_1888"/>
<keyword evidence="3" id="KW-1185">Reference proteome</keyword>
<evidence type="ECO:0000256" key="1">
    <source>
        <dbReference type="SAM" id="SignalP"/>
    </source>
</evidence>
<dbReference type="SMR" id="E4TSR5"/>
<dbReference type="SUPFAM" id="SSF159501">
    <property type="entry name" value="EreA/ChaN-like"/>
    <property type="match status" value="1"/>
</dbReference>
<dbReference type="Pfam" id="PF05139">
    <property type="entry name" value="Erythro_esteras"/>
    <property type="match status" value="1"/>
</dbReference>
<dbReference type="GO" id="GO:0046677">
    <property type="term" value="P:response to antibiotic"/>
    <property type="evidence" value="ECO:0007669"/>
    <property type="project" value="InterPro"/>
</dbReference>
<gene>
    <name evidence="2" type="ordered locus">Ftrac_1888</name>
</gene>
<dbReference type="RefSeq" id="WP_013454018.1">
    <property type="nucleotide sequence ID" value="NC_014759.1"/>
</dbReference>
<dbReference type="Proteomes" id="UP000008720">
    <property type="component" value="Chromosome"/>
</dbReference>
<dbReference type="KEGG" id="mtt:Ftrac_1888"/>
<dbReference type="Gene3D" id="3.30.1870.10">
    <property type="entry name" value="EreA-like, domain 2"/>
    <property type="match status" value="1"/>
</dbReference>
<dbReference type="HOGENOM" id="CLU_026490_2_0_10"/>
<feature type="signal peptide" evidence="1">
    <location>
        <begin position="1"/>
        <end position="19"/>
    </location>
</feature>
<dbReference type="Gene3D" id="3.40.1660.10">
    <property type="entry name" value="EreA-like (biosynthetic domain)"/>
    <property type="match status" value="1"/>
</dbReference>
<sequence length="421" mass="48581">MKRLYFIIFSLCFTNAILAQDELPHIPISSYDPDKPTTELNQLNYYFEDVRLIGLGESTHGTSEFTLMRHRLFRFLVEEHDYNTIFLEEDYATCLRVDNYIKGAEDNPIEVVKSFNQWPWMTQEMADLIEWMREYNSDKKNEQLSFVGIDMQYYKTTLDLIDSILIANSSALKNELTVSETTNEQFMTKSDTDGIEKFENIVKERQAAIENIDLSETVENKLKHLTRGLKFIVEEKHNLDNGAYRDVKMAENILAHFEEAPKTKGVFWAHNGHILTACSDKSVSKCRAGANLKDKMGNEYFAIAFDFDKGAFNAYYLSNNEGDQNDRDNYKLGEVAVDSAPDGFIASRIRNNYNSVVFIPKESFENRKDRKLAGRFVGAKFTNYSKEGSQPYSEKWYIRQFDAIIIIKNTSATQLLVDSSK</sequence>
<accession>E4TSR5</accession>
<keyword evidence="1" id="KW-0732">Signal</keyword>
<dbReference type="AlphaFoldDB" id="E4TSR5"/>
<reference evidence="2 3" key="1">
    <citation type="journal article" date="2011" name="Stand. Genomic Sci.">
        <title>Complete genome sequence of Marivirga tractuosa type strain (H-43).</title>
        <authorList>
            <person name="Pagani I."/>
            <person name="Chertkov O."/>
            <person name="Lapidus A."/>
            <person name="Lucas S."/>
            <person name="Del Rio T.G."/>
            <person name="Tice H."/>
            <person name="Copeland A."/>
            <person name="Cheng J.F."/>
            <person name="Nolan M."/>
            <person name="Saunders E."/>
            <person name="Pitluck S."/>
            <person name="Held B."/>
            <person name="Goodwin L."/>
            <person name="Liolios K."/>
            <person name="Ovchinikova G."/>
            <person name="Ivanova N."/>
            <person name="Mavromatis K."/>
            <person name="Pati A."/>
            <person name="Chen A."/>
            <person name="Palaniappan K."/>
            <person name="Land M."/>
            <person name="Hauser L."/>
            <person name="Jeffries C.D."/>
            <person name="Detter J.C."/>
            <person name="Han C."/>
            <person name="Tapia R."/>
            <person name="Ngatchou-Djao O.D."/>
            <person name="Rohde M."/>
            <person name="Goker M."/>
            <person name="Spring S."/>
            <person name="Sikorski J."/>
            <person name="Woyke T."/>
            <person name="Bristow J."/>
            <person name="Eisen J.A."/>
            <person name="Markowitz V."/>
            <person name="Hugenholtz P."/>
            <person name="Klenk H.P."/>
            <person name="Kyrpides N.C."/>
        </authorList>
    </citation>
    <scope>NUCLEOTIDE SEQUENCE [LARGE SCALE GENOMIC DNA]</scope>
    <source>
        <strain evidence="3">ATCC 23168 / DSM 4126 / NBRC 15989 / NCIMB 1408 / VKM B-1430 / H-43</strain>
    </source>
</reference>
<dbReference type="OrthoDB" id="9810066at2"/>
<dbReference type="CDD" id="cd14728">
    <property type="entry name" value="Ere-like"/>
    <property type="match status" value="1"/>
</dbReference>
<name>E4TSR5_MARTH</name>
<organism evidence="2 3">
    <name type="scientific">Marivirga tractuosa (strain ATCC 23168 / DSM 4126 / NBRC 15989 / NCIMB 1408 / VKM B-1430 / H-43)</name>
    <name type="common">Microscilla tractuosa</name>
    <name type="synonym">Flexibacter tractuosus</name>
    <dbReference type="NCBI Taxonomy" id="643867"/>
    <lineage>
        <taxon>Bacteria</taxon>
        <taxon>Pseudomonadati</taxon>
        <taxon>Bacteroidota</taxon>
        <taxon>Cytophagia</taxon>
        <taxon>Cytophagales</taxon>
        <taxon>Marivirgaceae</taxon>
        <taxon>Marivirga</taxon>
    </lineage>
</organism>
<protein>
    <submittedName>
        <fullName evidence="2">Erythromycin esterase</fullName>
    </submittedName>
</protein>
<feature type="chain" id="PRO_5003187294" evidence="1">
    <location>
        <begin position="20"/>
        <end position="421"/>
    </location>
</feature>
<evidence type="ECO:0000313" key="3">
    <source>
        <dbReference type="Proteomes" id="UP000008720"/>
    </source>
</evidence>
<dbReference type="InterPro" id="IPR052036">
    <property type="entry name" value="Hydrolase/PRTase-associated"/>
</dbReference>
<evidence type="ECO:0000313" key="2">
    <source>
        <dbReference type="EMBL" id="ADR21875.1"/>
    </source>
</evidence>
<proteinExistence type="predicted"/>
<dbReference type="Gene3D" id="1.20.1440.30">
    <property type="entry name" value="Biosynthetic Protein domain"/>
    <property type="match status" value="1"/>
</dbReference>
<dbReference type="PANTHER" id="PTHR31299:SF0">
    <property type="entry name" value="ESTERASE, PUTATIVE (AFU_ORTHOLOGUE AFUA_1G05850)-RELATED"/>
    <property type="match status" value="1"/>
</dbReference>
<dbReference type="InterPro" id="IPR007815">
    <property type="entry name" value="Emycin_Estase"/>
</dbReference>
<dbReference type="eggNOG" id="COG2312">
    <property type="taxonomic scope" value="Bacteria"/>
</dbReference>
<dbReference type="PANTHER" id="PTHR31299">
    <property type="entry name" value="ESTERASE, PUTATIVE (AFU_ORTHOLOGUE AFUA_1G05850)-RELATED"/>
    <property type="match status" value="1"/>
</dbReference>
<dbReference type="EMBL" id="CP002349">
    <property type="protein sequence ID" value="ADR21875.1"/>
    <property type="molecule type" value="Genomic_DNA"/>
</dbReference>